<keyword evidence="6" id="KW-0282">Flagellum</keyword>
<dbReference type="Pfam" id="PF02561">
    <property type="entry name" value="FliS"/>
    <property type="match status" value="1"/>
</dbReference>
<keyword evidence="6" id="KW-0966">Cell projection</keyword>
<dbReference type="InterPro" id="IPR036584">
    <property type="entry name" value="FliS_sf"/>
</dbReference>
<protein>
    <submittedName>
        <fullName evidence="6">Flagellar protein FliS</fullName>
    </submittedName>
</protein>
<keyword evidence="4" id="KW-1005">Bacterial flagellum biogenesis</keyword>
<evidence type="ECO:0000256" key="4">
    <source>
        <dbReference type="ARBA" id="ARBA00022795"/>
    </source>
</evidence>
<keyword evidence="6" id="KW-0969">Cilium</keyword>
<dbReference type="CDD" id="cd16098">
    <property type="entry name" value="FliS"/>
    <property type="match status" value="1"/>
</dbReference>
<evidence type="ECO:0000313" key="6">
    <source>
        <dbReference type="EMBL" id="TDS80066.1"/>
    </source>
</evidence>
<dbReference type="InterPro" id="IPR003713">
    <property type="entry name" value="FliS"/>
</dbReference>
<proteinExistence type="inferred from homology"/>
<dbReference type="GO" id="GO:0005829">
    <property type="term" value="C:cytosol"/>
    <property type="evidence" value="ECO:0007669"/>
    <property type="project" value="UniProtKB-SubCell"/>
</dbReference>
<evidence type="ECO:0000256" key="5">
    <source>
        <dbReference type="ARBA" id="ARBA00023186"/>
    </source>
</evidence>
<keyword evidence="3" id="KW-0963">Cytoplasm</keyword>
<dbReference type="PANTHER" id="PTHR34773">
    <property type="entry name" value="FLAGELLAR SECRETION CHAPERONE FLIS"/>
    <property type="match status" value="1"/>
</dbReference>
<evidence type="ECO:0000256" key="3">
    <source>
        <dbReference type="ARBA" id="ARBA00022490"/>
    </source>
</evidence>
<dbReference type="Proteomes" id="UP000295344">
    <property type="component" value="Unassembled WGS sequence"/>
</dbReference>
<name>A0A4R7FQS7_9MICO</name>
<dbReference type="SUPFAM" id="SSF101116">
    <property type="entry name" value="Flagellar export chaperone FliS"/>
    <property type="match status" value="1"/>
</dbReference>
<comment type="subcellular location">
    <subcellularLocation>
        <location evidence="1">Cytoplasm</location>
        <location evidence="1">Cytosol</location>
    </subcellularLocation>
</comment>
<evidence type="ECO:0000256" key="2">
    <source>
        <dbReference type="ARBA" id="ARBA00008787"/>
    </source>
</evidence>
<dbReference type="GO" id="GO:0044780">
    <property type="term" value="P:bacterial-type flagellum assembly"/>
    <property type="evidence" value="ECO:0007669"/>
    <property type="project" value="InterPro"/>
</dbReference>
<dbReference type="OrthoDB" id="3268516at2"/>
<evidence type="ECO:0000256" key="1">
    <source>
        <dbReference type="ARBA" id="ARBA00004514"/>
    </source>
</evidence>
<dbReference type="PANTHER" id="PTHR34773:SF1">
    <property type="entry name" value="FLAGELLAR SECRETION CHAPERONE FLIS"/>
    <property type="match status" value="1"/>
</dbReference>
<comment type="similarity">
    <text evidence="2">Belongs to the FliS family.</text>
</comment>
<sequence length="139" mass="15405">MPPSNFAAARNLYNRDSVLSASPARLLVMLYDRLLLDLARAETAQLGEDWTLASAQLLHAQEIVTELVNSLRPDIWDGGPGLLGVYNYVLAGMAQANIHRDVEKTRECITLLEPLRLAWHEAALKVSMHEAAMRRDAVG</sequence>
<dbReference type="RefSeq" id="WP_133764734.1">
    <property type="nucleotide sequence ID" value="NZ_BAAARP010000001.1"/>
</dbReference>
<accession>A0A4R7FQS7</accession>
<dbReference type="NCBIfam" id="TIGR00208">
    <property type="entry name" value="fliS"/>
    <property type="match status" value="1"/>
</dbReference>
<dbReference type="AlphaFoldDB" id="A0A4R7FQS7"/>
<dbReference type="EMBL" id="SOAM01000001">
    <property type="protein sequence ID" value="TDS80066.1"/>
    <property type="molecule type" value="Genomic_DNA"/>
</dbReference>
<keyword evidence="5" id="KW-0143">Chaperone</keyword>
<comment type="caution">
    <text evidence="6">The sequence shown here is derived from an EMBL/GenBank/DDBJ whole genome shotgun (WGS) entry which is preliminary data.</text>
</comment>
<organism evidence="6 7">
    <name type="scientific">Amnibacterium kyonggiense</name>
    <dbReference type="NCBI Taxonomy" id="595671"/>
    <lineage>
        <taxon>Bacteria</taxon>
        <taxon>Bacillati</taxon>
        <taxon>Actinomycetota</taxon>
        <taxon>Actinomycetes</taxon>
        <taxon>Micrococcales</taxon>
        <taxon>Microbacteriaceae</taxon>
        <taxon>Amnibacterium</taxon>
    </lineage>
</organism>
<keyword evidence="7" id="KW-1185">Reference proteome</keyword>
<dbReference type="GO" id="GO:0071973">
    <property type="term" value="P:bacterial-type flagellum-dependent cell motility"/>
    <property type="evidence" value="ECO:0007669"/>
    <property type="project" value="TreeGrafter"/>
</dbReference>
<reference evidence="6 7" key="1">
    <citation type="submission" date="2019-03" db="EMBL/GenBank/DDBJ databases">
        <title>Genomic Encyclopedia of Archaeal and Bacterial Type Strains, Phase II (KMG-II): from individual species to whole genera.</title>
        <authorList>
            <person name="Goeker M."/>
        </authorList>
    </citation>
    <scope>NUCLEOTIDE SEQUENCE [LARGE SCALE GENOMIC DNA]</scope>
    <source>
        <strain evidence="6 7">DSM 24782</strain>
    </source>
</reference>
<dbReference type="Gene3D" id="1.20.120.340">
    <property type="entry name" value="Flagellar protein FliS"/>
    <property type="match status" value="1"/>
</dbReference>
<evidence type="ECO:0000313" key="7">
    <source>
        <dbReference type="Proteomes" id="UP000295344"/>
    </source>
</evidence>
<gene>
    <name evidence="6" type="ORF">CLV52_0619</name>
</gene>